<dbReference type="Proteomes" id="UP001607303">
    <property type="component" value="Unassembled WGS sequence"/>
</dbReference>
<evidence type="ECO:0000313" key="2">
    <source>
        <dbReference type="Proteomes" id="UP001607303"/>
    </source>
</evidence>
<evidence type="ECO:0008006" key="3">
    <source>
        <dbReference type="Google" id="ProtNLM"/>
    </source>
</evidence>
<keyword evidence="2" id="KW-1185">Reference proteome</keyword>
<name>A0ABD2CIH8_VESMC</name>
<dbReference type="AlphaFoldDB" id="A0ABD2CIH8"/>
<protein>
    <recommendedName>
        <fullName evidence="3">Secreted protein</fullName>
    </recommendedName>
</protein>
<dbReference type="EMBL" id="JAYRBN010000050">
    <property type="protein sequence ID" value="KAL2744885.1"/>
    <property type="molecule type" value="Genomic_DNA"/>
</dbReference>
<comment type="caution">
    <text evidence="1">The sequence shown here is derived from an EMBL/GenBank/DDBJ whole genome shotgun (WGS) entry which is preliminary data.</text>
</comment>
<reference evidence="1 2" key="1">
    <citation type="journal article" date="2024" name="Ann. Entomol. Soc. Am.">
        <title>Genomic analyses of the southern and eastern yellowjacket wasps (Hymenoptera: Vespidae) reveal evolutionary signatures of social life.</title>
        <authorList>
            <person name="Catto M.A."/>
            <person name="Caine P.B."/>
            <person name="Orr S.E."/>
            <person name="Hunt B.G."/>
            <person name="Goodisman M.A.D."/>
        </authorList>
    </citation>
    <scope>NUCLEOTIDE SEQUENCE [LARGE SCALE GENOMIC DNA]</scope>
    <source>
        <strain evidence="1">232</strain>
        <tissue evidence="1">Head and thorax</tissue>
    </source>
</reference>
<organism evidence="1 2">
    <name type="scientific">Vespula maculifrons</name>
    <name type="common">Eastern yellow jacket</name>
    <name type="synonym">Wasp</name>
    <dbReference type="NCBI Taxonomy" id="7453"/>
    <lineage>
        <taxon>Eukaryota</taxon>
        <taxon>Metazoa</taxon>
        <taxon>Ecdysozoa</taxon>
        <taxon>Arthropoda</taxon>
        <taxon>Hexapoda</taxon>
        <taxon>Insecta</taxon>
        <taxon>Pterygota</taxon>
        <taxon>Neoptera</taxon>
        <taxon>Endopterygota</taxon>
        <taxon>Hymenoptera</taxon>
        <taxon>Apocrita</taxon>
        <taxon>Aculeata</taxon>
        <taxon>Vespoidea</taxon>
        <taxon>Vespidae</taxon>
        <taxon>Vespinae</taxon>
        <taxon>Vespula</taxon>
    </lineage>
</organism>
<accession>A0ABD2CIH8</accession>
<evidence type="ECO:0000313" key="1">
    <source>
        <dbReference type="EMBL" id="KAL2744885.1"/>
    </source>
</evidence>
<gene>
    <name evidence="1" type="ORF">V1477_007427</name>
</gene>
<proteinExistence type="predicted"/>
<sequence length="70" mass="7443">MLHLACLGIARKSTGFVFSGTTALPSPSLATAATLNTRIEFSEYSGKVKDRLLCLVVNDSHNRSSSSIVT</sequence>